<comment type="caution">
    <text evidence="1">The sequence shown here is derived from an EMBL/GenBank/DDBJ whole genome shotgun (WGS) entry which is preliminary data.</text>
</comment>
<dbReference type="AlphaFoldDB" id="A0A2U2D174"/>
<gene>
    <name evidence="1" type="ORF">C9I49_25945</name>
</gene>
<organism evidence="1 2">
    <name type="scientific">Pseudomonas prosekii</name>
    <dbReference type="NCBI Taxonomy" id="1148509"/>
    <lineage>
        <taxon>Bacteria</taxon>
        <taxon>Pseudomonadati</taxon>
        <taxon>Pseudomonadota</taxon>
        <taxon>Gammaproteobacteria</taxon>
        <taxon>Pseudomonadales</taxon>
        <taxon>Pseudomonadaceae</taxon>
        <taxon>Pseudomonas</taxon>
    </lineage>
</organism>
<accession>A0A2U2D174</accession>
<proteinExistence type="predicted"/>
<protein>
    <submittedName>
        <fullName evidence="1">Uncharacterized protein</fullName>
    </submittedName>
</protein>
<dbReference type="EMBL" id="QFAW01000055">
    <property type="protein sequence ID" value="PWE39525.1"/>
    <property type="molecule type" value="Genomic_DNA"/>
</dbReference>
<evidence type="ECO:0000313" key="2">
    <source>
        <dbReference type="Proteomes" id="UP000245056"/>
    </source>
</evidence>
<evidence type="ECO:0000313" key="1">
    <source>
        <dbReference type="EMBL" id="PWE39525.1"/>
    </source>
</evidence>
<name>A0A2U2D174_9PSED</name>
<reference evidence="1 2" key="1">
    <citation type="submission" date="2018-05" db="EMBL/GenBank/DDBJ databases">
        <title>Genome sequences of two Antarctic strains of Pseudomonas prosekii: insights into adaptation to extreme conditions.</title>
        <authorList>
            <person name="Snopkova K."/>
            <person name="Dufkova K."/>
            <person name="Cejkova D."/>
            <person name="Sedlacek I."/>
            <person name="Smajs D."/>
        </authorList>
    </citation>
    <scope>NUCLEOTIDE SEQUENCE [LARGE SCALE GENOMIC DNA]</scope>
    <source>
        <strain evidence="1 2">P2673</strain>
    </source>
</reference>
<sequence>MADLTTAAPPNAASPGLGSCYTGLALSLDLAHTCSSCRALARLRPAAQPSQTLCTQSSRFTALIVLTTAAPPNAASPGLGSCYTGLALSLGMAHGL</sequence>
<dbReference type="Proteomes" id="UP000245056">
    <property type="component" value="Unassembled WGS sequence"/>
</dbReference>